<evidence type="ECO:0000256" key="1">
    <source>
        <dbReference type="ARBA" id="ARBA00006525"/>
    </source>
</evidence>
<evidence type="ECO:0000313" key="4">
    <source>
        <dbReference type="Proteomes" id="UP000286931"/>
    </source>
</evidence>
<dbReference type="Gene3D" id="3.40.50.450">
    <property type="match status" value="1"/>
</dbReference>
<sequence length="391" mass="40847">MGVGGVEPLPWGDGGFSERDAEGERVARAVLSRLVEPGDAVFGRAVRVYGAARLLRDLRGRGPLPGELARRDPAGYRVRLGSRDPDEDTARLAEVGGSFLVPGDPGWPTQLDDLGDARPLGLWTRGATPLRLAALRSVAVVGARACTDYGAHVAGALAAELAEAGWTVVSGGAYGVDGAAHRGALAVRGSTVAVLACGIDVNYPRGHERLLTRIAEEGVLVTELPPGAHPTRYRFIERNRVIAALTRGTVVVEAALRSGALISARRAALLGRQVMGVPGPIGSPSSAGVHVLLREPGSVLVTRAAEVIEQVGVIGDDLAPVLVGPSRPGDDLPPELRRILDVVPWRGALSTAAIAHEAGSAPTATRRRLDVLAARELVDRTSKGWRRRGGA</sequence>
<dbReference type="Proteomes" id="UP000286931">
    <property type="component" value="Unassembled WGS sequence"/>
</dbReference>
<comment type="caution">
    <text evidence="3">The sequence shown here is derived from an EMBL/GenBank/DDBJ whole genome shotgun (WGS) entry which is preliminary data.</text>
</comment>
<dbReference type="EMBL" id="BIFH01000046">
    <property type="protein sequence ID" value="GCE01202.1"/>
    <property type="molecule type" value="Genomic_DNA"/>
</dbReference>
<dbReference type="PANTHER" id="PTHR43022">
    <property type="entry name" value="PROTEIN SMF"/>
    <property type="match status" value="1"/>
</dbReference>
<proteinExistence type="inferred from homology"/>
<accession>A0A401Z2U5</accession>
<reference evidence="3 4" key="1">
    <citation type="submission" date="2018-12" db="EMBL/GenBank/DDBJ databases">
        <title>Draft genome sequence of Embleya hyalina NBRC 13850T.</title>
        <authorList>
            <person name="Komaki H."/>
            <person name="Hosoyama A."/>
            <person name="Kimura A."/>
            <person name="Ichikawa N."/>
            <person name="Tamura T."/>
        </authorList>
    </citation>
    <scope>NUCLEOTIDE SEQUENCE [LARGE SCALE GENOMIC DNA]</scope>
    <source>
        <strain evidence="3 4">NBRC 13850</strain>
    </source>
</reference>
<dbReference type="GO" id="GO:0009294">
    <property type="term" value="P:DNA-mediated transformation"/>
    <property type="evidence" value="ECO:0007669"/>
    <property type="project" value="InterPro"/>
</dbReference>
<comment type="similarity">
    <text evidence="1">Belongs to the DprA/Smf family.</text>
</comment>
<protein>
    <submittedName>
        <fullName evidence="3">DNA processing protein DprA</fullName>
    </submittedName>
</protein>
<feature type="domain" description="Smf/DprA SLOG" evidence="2">
    <location>
        <begin position="99"/>
        <end position="311"/>
    </location>
</feature>
<dbReference type="InterPro" id="IPR036390">
    <property type="entry name" value="WH_DNA-bd_sf"/>
</dbReference>
<evidence type="ECO:0000259" key="2">
    <source>
        <dbReference type="Pfam" id="PF02481"/>
    </source>
</evidence>
<gene>
    <name evidence="3" type="ORF">EHYA_08963</name>
</gene>
<dbReference type="InterPro" id="IPR057666">
    <property type="entry name" value="DrpA_SLOG"/>
</dbReference>
<name>A0A401Z2U5_9ACTN</name>
<dbReference type="PANTHER" id="PTHR43022:SF1">
    <property type="entry name" value="PROTEIN SMF"/>
    <property type="match status" value="1"/>
</dbReference>
<evidence type="ECO:0000313" key="3">
    <source>
        <dbReference type="EMBL" id="GCE01202.1"/>
    </source>
</evidence>
<organism evidence="3 4">
    <name type="scientific">Embleya hyalina</name>
    <dbReference type="NCBI Taxonomy" id="516124"/>
    <lineage>
        <taxon>Bacteria</taxon>
        <taxon>Bacillati</taxon>
        <taxon>Actinomycetota</taxon>
        <taxon>Actinomycetes</taxon>
        <taxon>Kitasatosporales</taxon>
        <taxon>Streptomycetaceae</taxon>
        <taxon>Embleya</taxon>
    </lineage>
</organism>
<dbReference type="AlphaFoldDB" id="A0A401Z2U5"/>
<dbReference type="SUPFAM" id="SSF102405">
    <property type="entry name" value="MCP/YpsA-like"/>
    <property type="match status" value="1"/>
</dbReference>
<dbReference type="NCBIfam" id="TIGR00732">
    <property type="entry name" value="dprA"/>
    <property type="match status" value="1"/>
</dbReference>
<dbReference type="InterPro" id="IPR003488">
    <property type="entry name" value="DprA"/>
</dbReference>
<dbReference type="SUPFAM" id="SSF46785">
    <property type="entry name" value="Winged helix' DNA-binding domain"/>
    <property type="match status" value="1"/>
</dbReference>
<keyword evidence="4" id="KW-1185">Reference proteome</keyword>
<dbReference type="Pfam" id="PF02481">
    <property type="entry name" value="DNA_processg_A"/>
    <property type="match status" value="1"/>
</dbReference>